<evidence type="ECO:0000313" key="1">
    <source>
        <dbReference type="EMBL" id="VDN39341.1"/>
    </source>
</evidence>
<dbReference type="Proteomes" id="UP000271098">
    <property type="component" value="Unassembled WGS sequence"/>
</dbReference>
<evidence type="ECO:0000313" key="3">
    <source>
        <dbReference type="Proteomes" id="UP000271098"/>
    </source>
</evidence>
<organism evidence="4">
    <name type="scientific">Gongylonema pulchrum</name>
    <dbReference type="NCBI Taxonomy" id="637853"/>
    <lineage>
        <taxon>Eukaryota</taxon>
        <taxon>Metazoa</taxon>
        <taxon>Ecdysozoa</taxon>
        <taxon>Nematoda</taxon>
        <taxon>Chromadorea</taxon>
        <taxon>Rhabditida</taxon>
        <taxon>Spirurina</taxon>
        <taxon>Spiruromorpha</taxon>
        <taxon>Spiruroidea</taxon>
        <taxon>Gongylonematidae</taxon>
        <taxon>Gongylonema</taxon>
    </lineage>
</organism>
<dbReference type="OrthoDB" id="297496at2759"/>
<reference evidence="1 3" key="2">
    <citation type="submission" date="2018-11" db="EMBL/GenBank/DDBJ databases">
        <authorList>
            <consortium name="Pathogen Informatics"/>
        </authorList>
    </citation>
    <scope>NUCLEOTIDE SEQUENCE [LARGE SCALE GENOMIC DNA]</scope>
</reference>
<evidence type="ECO:0000313" key="4">
    <source>
        <dbReference type="WBParaSite" id="GPUH_0002205301-mRNA-1"/>
    </source>
</evidence>
<dbReference type="WBParaSite" id="GPUH_0002503601-mRNA-1">
    <property type="protein sequence ID" value="GPUH_0002503601-mRNA-1"/>
    <property type="gene ID" value="GPUH_0002503601"/>
</dbReference>
<sequence length="67" mass="7550">MNVRRGLNIGFLQMESFIRYGLLMDLLKTDPGGRQPGALRLYTINVPFTPPNDDIEFADVSIPELVL</sequence>
<gene>
    <name evidence="1" type="ORF">GPUH_LOCUS22026</name>
    <name evidence="2" type="ORF">GPUH_LOCUS25004</name>
</gene>
<dbReference type="AlphaFoldDB" id="A0A183EM35"/>
<reference evidence="4 5" key="1">
    <citation type="submission" date="2016-06" db="UniProtKB">
        <authorList>
            <consortium name="WormBaseParasite"/>
        </authorList>
    </citation>
    <scope>IDENTIFICATION</scope>
</reference>
<dbReference type="EMBL" id="UYRT01103380">
    <property type="protein sequence ID" value="VDN43623.1"/>
    <property type="molecule type" value="Genomic_DNA"/>
</dbReference>
<dbReference type="WBParaSite" id="GPUH_0002205301-mRNA-1">
    <property type="protein sequence ID" value="GPUH_0002205301-mRNA-1"/>
    <property type="gene ID" value="GPUH_0002205301"/>
</dbReference>
<dbReference type="EMBL" id="UYRT01094059">
    <property type="protein sequence ID" value="VDN39341.1"/>
    <property type="molecule type" value="Genomic_DNA"/>
</dbReference>
<name>A0A183EM35_9BILA</name>
<accession>A0A183EM35</accession>
<evidence type="ECO:0000313" key="5">
    <source>
        <dbReference type="WBParaSite" id="GPUH_0002503601-mRNA-1"/>
    </source>
</evidence>
<protein>
    <submittedName>
        <fullName evidence="4 5">Single-stranded DNA-binding protein</fullName>
    </submittedName>
</protein>
<keyword evidence="3" id="KW-1185">Reference proteome</keyword>
<evidence type="ECO:0000313" key="2">
    <source>
        <dbReference type="EMBL" id="VDN43623.1"/>
    </source>
</evidence>
<proteinExistence type="predicted"/>